<gene>
    <name evidence="1" type="ORF">F9Y90_05540</name>
    <name evidence="2" type="ORF">F9Y91_05330</name>
    <name evidence="3" type="ORF">O5404_05370</name>
</gene>
<organism evidence="1">
    <name type="scientific">Borrelia miyamotoi</name>
    <dbReference type="NCBI Taxonomy" id="47466"/>
    <lineage>
        <taxon>Bacteria</taxon>
        <taxon>Pseudomonadati</taxon>
        <taxon>Spirochaetota</taxon>
        <taxon>Spirochaetia</taxon>
        <taxon>Spirochaetales</taxon>
        <taxon>Borreliaceae</taxon>
        <taxon>Borrelia</taxon>
    </lineage>
</organism>
<reference evidence="3" key="2">
    <citation type="submission" date="2022-12" db="EMBL/GenBank/DDBJ databases">
        <title>B. miyamotoi WGS.</title>
        <authorList>
            <person name="Gabriele M."/>
            <person name="Kuleshov K.V."/>
            <person name="Hepner S."/>
            <person name="Hoornstra D."/>
            <person name="Hovius J.W."/>
            <person name="Platonov A.E."/>
            <person name="Fingerle V."/>
            <person name="Strube C."/>
        </authorList>
    </citation>
    <scope>NUCLEOTIDE SEQUENCE</scope>
    <source>
        <strain evidence="3">ZStruIII14-9</strain>
        <plasmid evidence="3">pZSt-lp66</plasmid>
    </source>
</reference>
<evidence type="ECO:0008006" key="5">
    <source>
        <dbReference type="Google" id="ProtNLM"/>
    </source>
</evidence>
<dbReference type="Proteomes" id="UP001164513">
    <property type="component" value="Plasmid pZSt-lp66"/>
</dbReference>
<proteinExistence type="predicted"/>
<geneLocation type="plasmid" evidence="1">
    <name>unnamed</name>
</geneLocation>
<keyword evidence="1" id="KW-0614">Plasmid</keyword>
<protein>
    <recommendedName>
        <fullName evidence="5">BppA</fullName>
    </recommendedName>
</protein>
<dbReference type="EMBL" id="CP044647">
    <property type="protein sequence ID" value="QFP42557.1"/>
    <property type="molecule type" value="Genomic_DNA"/>
</dbReference>
<evidence type="ECO:0000313" key="2">
    <source>
        <dbReference type="EMBL" id="QFP48643.1"/>
    </source>
</evidence>
<dbReference type="EMBL" id="CP044799">
    <property type="protein sequence ID" value="QFP48643.1"/>
    <property type="molecule type" value="Genomic_DNA"/>
</dbReference>
<dbReference type="AlphaFoldDB" id="A0A5P8ARG6"/>
<evidence type="ECO:0000313" key="4">
    <source>
        <dbReference type="Proteomes" id="UP001164513"/>
    </source>
</evidence>
<accession>A0A5P8ARG6</accession>
<name>A0A5P8ARG6_9SPIR</name>
<dbReference type="EMBL" id="CP114723">
    <property type="protein sequence ID" value="WAZ72448.1"/>
    <property type="molecule type" value="Genomic_DNA"/>
</dbReference>
<evidence type="ECO:0000313" key="3">
    <source>
        <dbReference type="EMBL" id="WAZ72448.1"/>
    </source>
</evidence>
<reference evidence="1" key="1">
    <citation type="submission" date="2019-10" db="EMBL/GenBank/DDBJ databases">
        <title>Whole genome sequencing of Borrelia miyamotoi strains isolated in Europe.</title>
        <authorList>
            <person name="Sprong H."/>
            <person name="Azagi T."/>
            <person name="Kuleshov K.V."/>
            <person name="Platonov A.E."/>
            <person name="Hoornstra D."/>
            <person name="Hovius J.W."/>
        </authorList>
    </citation>
    <scope>NUCLEOTIDE SEQUENCE</scope>
    <source>
        <strain evidence="2">NL-IR-1</strain>
        <strain evidence="1">NL-IR-2</strain>
        <plasmid evidence="1">unnamed</plasmid>
    </source>
</reference>
<geneLocation type="plasmid" evidence="3 4">
    <name>pZSt-lp66</name>
</geneLocation>
<evidence type="ECO:0000313" key="1">
    <source>
        <dbReference type="EMBL" id="QFP42557.1"/>
    </source>
</evidence>
<dbReference type="RefSeq" id="WP_152301213.1">
    <property type="nucleotide sequence ID" value="NZ_CP044647.1"/>
</dbReference>
<sequence length="62" mass="7389">MTVSVLKALEREIPFEDNLSMRKGKMLETLGFDEFVRMYSDNIQVLHKNKYANDINKYNYLL</sequence>